<dbReference type="OrthoDB" id="9796019at2"/>
<keyword evidence="3" id="KW-0804">Transcription</keyword>
<dbReference type="GO" id="GO:0000976">
    <property type="term" value="F:transcription cis-regulatory region binding"/>
    <property type="evidence" value="ECO:0007669"/>
    <property type="project" value="TreeGrafter"/>
</dbReference>
<evidence type="ECO:0000313" key="7">
    <source>
        <dbReference type="Proteomes" id="UP000199074"/>
    </source>
</evidence>
<proteinExistence type="predicted"/>
<name>A0A1I7MYU5_9HYPH</name>
<dbReference type="RefSeq" id="WP_092419984.1">
    <property type="nucleotide sequence ID" value="NZ_FPCK01000001.1"/>
</dbReference>
<dbReference type="GO" id="GO:0003700">
    <property type="term" value="F:DNA-binding transcription factor activity"/>
    <property type="evidence" value="ECO:0007669"/>
    <property type="project" value="TreeGrafter"/>
</dbReference>
<feature type="DNA-binding region" description="H-T-H motif" evidence="4">
    <location>
        <begin position="29"/>
        <end position="48"/>
    </location>
</feature>
<dbReference type="Pfam" id="PF00440">
    <property type="entry name" value="TetR_N"/>
    <property type="match status" value="1"/>
</dbReference>
<keyword evidence="1" id="KW-0805">Transcription regulation</keyword>
<dbReference type="InterPro" id="IPR009057">
    <property type="entry name" value="Homeodomain-like_sf"/>
</dbReference>
<dbReference type="Gene3D" id="1.10.357.10">
    <property type="entry name" value="Tetracycline Repressor, domain 2"/>
    <property type="match status" value="1"/>
</dbReference>
<reference evidence="6 7" key="1">
    <citation type="submission" date="2016-10" db="EMBL/GenBank/DDBJ databases">
        <authorList>
            <person name="de Groot N.N."/>
        </authorList>
    </citation>
    <scope>NUCLEOTIDE SEQUENCE [LARGE SCALE GENOMIC DNA]</scope>
    <source>
        <strain evidence="6 7">IPL20</strain>
    </source>
</reference>
<keyword evidence="7" id="KW-1185">Reference proteome</keyword>
<dbReference type="InterPro" id="IPR001647">
    <property type="entry name" value="HTH_TetR"/>
</dbReference>
<dbReference type="STRING" id="429728.SAMN05216456_0312"/>
<dbReference type="AlphaFoldDB" id="A0A1I7MYU5"/>
<dbReference type="EMBL" id="FPCK01000001">
    <property type="protein sequence ID" value="SFV27577.1"/>
    <property type="molecule type" value="Genomic_DNA"/>
</dbReference>
<dbReference type="PANTHER" id="PTHR30055">
    <property type="entry name" value="HTH-TYPE TRANSCRIPTIONAL REGULATOR RUTR"/>
    <property type="match status" value="1"/>
</dbReference>
<dbReference type="PROSITE" id="PS50977">
    <property type="entry name" value="HTH_TETR_2"/>
    <property type="match status" value="1"/>
</dbReference>
<dbReference type="PANTHER" id="PTHR30055:SF234">
    <property type="entry name" value="HTH-TYPE TRANSCRIPTIONAL REGULATOR BETI"/>
    <property type="match status" value="1"/>
</dbReference>
<evidence type="ECO:0000259" key="5">
    <source>
        <dbReference type="PROSITE" id="PS50977"/>
    </source>
</evidence>
<evidence type="ECO:0000256" key="3">
    <source>
        <dbReference type="ARBA" id="ARBA00023163"/>
    </source>
</evidence>
<dbReference type="InterPro" id="IPR050109">
    <property type="entry name" value="HTH-type_TetR-like_transc_reg"/>
</dbReference>
<dbReference type="SUPFAM" id="SSF46689">
    <property type="entry name" value="Homeodomain-like"/>
    <property type="match status" value="1"/>
</dbReference>
<evidence type="ECO:0000256" key="4">
    <source>
        <dbReference type="PROSITE-ProRule" id="PRU00335"/>
    </source>
</evidence>
<dbReference type="PRINTS" id="PR00455">
    <property type="entry name" value="HTHTETR"/>
</dbReference>
<protein>
    <submittedName>
        <fullName evidence="6">DNA-binding transcriptional regulator, AcrR family</fullName>
    </submittedName>
</protein>
<evidence type="ECO:0000313" key="6">
    <source>
        <dbReference type="EMBL" id="SFV27577.1"/>
    </source>
</evidence>
<feature type="domain" description="HTH tetR-type" evidence="5">
    <location>
        <begin position="6"/>
        <end position="66"/>
    </location>
</feature>
<organism evidence="6 7">
    <name type="scientific">Devosia crocina</name>
    <dbReference type="NCBI Taxonomy" id="429728"/>
    <lineage>
        <taxon>Bacteria</taxon>
        <taxon>Pseudomonadati</taxon>
        <taxon>Pseudomonadota</taxon>
        <taxon>Alphaproteobacteria</taxon>
        <taxon>Hyphomicrobiales</taxon>
        <taxon>Devosiaceae</taxon>
        <taxon>Devosia</taxon>
    </lineage>
</organism>
<evidence type="ECO:0000256" key="2">
    <source>
        <dbReference type="ARBA" id="ARBA00023125"/>
    </source>
</evidence>
<accession>A0A1I7MYU5</accession>
<gene>
    <name evidence="6" type="ORF">SAMN05216456_0312</name>
</gene>
<dbReference type="Pfam" id="PF17937">
    <property type="entry name" value="TetR_C_28"/>
    <property type="match status" value="1"/>
</dbReference>
<evidence type="ECO:0000256" key="1">
    <source>
        <dbReference type="ARBA" id="ARBA00023015"/>
    </source>
</evidence>
<dbReference type="InterPro" id="IPR041479">
    <property type="entry name" value="TetR_CgmR_C"/>
</dbReference>
<dbReference type="Proteomes" id="UP000199074">
    <property type="component" value="Unassembled WGS sequence"/>
</dbReference>
<keyword evidence="2 4" id="KW-0238">DNA-binding</keyword>
<sequence>MPRPREIDRNRILDAAEAVMVESGGRGFTLDAVAERAGISKGGLVYSYASKEMLIAAALERELQRFLKDWGALADLTDGSPEAVLGAYVTEILTQDADHLRTASLLMTALSYAPDVSAPGRDFYRAIFRHFDDTTARGRDIRQAILAIEGLFLLQGLGLVPADHDEWHSVVEHALATLQRPA</sequence>